<dbReference type="PANTHER" id="PTHR15654">
    <property type="entry name" value="COILED-COIL DOMAIN-CONTAINING PROTEIN 113-RELATED"/>
    <property type="match status" value="1"/>
</dbReference>
<dbReference type="GO" id="GO:0005930">
    <property type="term" value="C:axoneme"/>
    <property type="evidence" value="ECO:0007669"/>
    <property type="project" value="TreeGrafter"/>
</dbReference>
<gene>
    <name evidence="6" type="ORF">CEUTPL_LOCUS3890</name>
</gene>
<evidence type="ECO:0000259" key="5">
    <source>
        <dbReference type="Pfam" id="PF13870"/>
    </source>
</evidence>
<keyword evidence="7" id="KW-1185">Reference proteome</keyword>
<keyword evidence="3" id="KW-0966">Cell projection</keyword>
<organism evidence="6 7">
    <name type="scientific">Ceutorhynchus assimilis</name>
    <name type="common">cabbage seed weevil</name>
    <dbReference type="NCBI Taxonomy" id="467358"/>
    <lineage>
        <taxon>Eukaryota</taxon>
        <taxon>Metazoa</taxon>
        <taxon>Ecdysozoa</taxon>
        <taxon>Arthropoda</taxon>
        <taxon>Hexapoda</taxon>
        <taxon>Insecta</taxon>
        <taxon>Pterygota</taxon>
        <taxon>Neoptera</taxon>
        <taxon>Endopterygota</taxon>
        <taxon>Coleoptera</taxon>
        <taxon>Polyphaga</taxon>
        <taxon>Cucujiformia</taxon>
        <taxon>Curculionidae</taxon>
        <taxon>Ceutorhynchinae</taxon>
        <taxon>Ceutorhynchus</taxon>
    </lineage>
</organism>
<dbReference type="EMBL" id="OU892289">
    <property type="protein sequence ID" value="CAG9763221.1"/>
    <property type="molecule type" value="Genomic_DNA"/>
</dbReference>
<sequence>MENEKEYFGDDLTKGDVELEDIVIEFSPKPSFAKDAEYIALRETSNDEEQIPEPEIHEEELLIAEIEPTNLEEEIVPYEKPPLQDEAEISHTFFDDKPIEVDEKQKVVESIEGMTETAEEATEEIIEEEATEIARESRVEFEDEGKEIAEEATGEVEQEREGYWRPRTSMRDVGPLLSARASMRISMSMESESSRKPSTATSRRFTINYPEKARIKWEAEVDDLMMGFDEIRAPELKLDEIVEEEEHIEEEHEEQEPVLDRAPYYERHAKALEEITEIKIRSFILQKKLAIYFKRKQIDQTTRESDWSLNQQMKYNWKLETWKEFLVYDERERSNEKRELQISRQKREEKYNELQNLFKHMQTREREIGDGLIHTKSGNVIAVKLVDRLIHRQQNTMKEVSSMRLRCIKLKNILHEKQTILTSLNEVSPGFLLANYEQLKVINQTYADKIEENDEELLRQRNKCANTIQILAHIREKSTALDDDVNDLHQELTDTEDKFAGIRFQLNDYKQRRDACRHRIAKIRNESGLLTKPTLLRDMKEELDNVELLTQKLQTCKQTNVKLVKRIKTIRLKIEQVKEMKKVSSKRLIKKESSIPGASDTKPMLYRGRPSLLMPFIDSRAFDCLKSIKPQLTYDRRLHNIKCSKTK</sequence>
<evidence type="ECO:0000256" key="1">
    <source>
        <dbReference type="ARBA" id="ARBA00004138"/>
    </source>
</evidence>
<keyword evidence="2 4" id="KW-0175">Coiled coil</keyword>
<dbReference type="GO" id="GO:0036064">
    <property type="term" value="C:ciliary basal body"/>
    <property type="evidence" value="ECO:0007669"/>
    <property type="project" value="TreeGrafter"/>
</dbReference>
<evidence type="ECO:0000256" key="3">
    <source>
        <dbReference type="ARBA" id="ARBA00023273"/>
    </source>
</evidence>
<dbReference type="Proteomes" id="UP001152799">
    <property type="component" value="Chromosome 13"/>
</dbReference>
<dbReference type="OrthoDB" id="10254794at2759"/>
<comment type="subcellular location">
    <subcellularLocation>
        <location evidence="1">Cell projection</location>
        <location evidence="1">Cilium</location>
    </subcellularLocation>
</comment>
<dbReference type="PANTHER" id="PTHR15654:SF1">
    <property type="entry name" value="COILED-COIL DOMAIN-CONTAINING PROTEIN 96"/>
    <property type="match status" value="1"/>
</dbReference>
<dbReference type="InterPro" id="IPR025254">
    <property type="entry name" value="CCDC113/CCDC96_CC"/>
</dbReference>
<dbReference type="GO" id="GO:0060271">
    <property type="term" value="P:cilium assembly"/>
    <property type="evidence" value="ECO:0007669"/>
    <property type="project" value="TreeGrafter"/>
</dbReference>
<dbReference type="Pfam" id="PF13870">
    <property type="entry name" value="CCDC113_CCDC96_CC"/>
    <property type="match status" value="1"/>
</dbReference>
<feature type="domain" description="CCDC113/CCDC96 coiled-coil" evidence="5">
    <location>
        <begin position="394"/>
        <end position="568"/>
    </location>
</feature>
<reference evidence="6" key="1">
    <citation type="submission" date="2022-01" db="EMBL/GenBank/DDBJ databases">
        <authorList>
            <person name="King R."/>
        </authorList>
    </citation>
    <scope>NUCLEOTIDE SEQUENCE</scope>
</reference>
<proteinExistence type="predicted"/>
<evidence type="ECO:0000313" key="6">
    <source>
        <dbReference type="EMBL" id="CAG9763221.1"/>
    </source>
</evidence>
<dbReference type="InterPro" id="IPR051885">
    <property type="entry name" value="CC_CF"/>
</dbReference>
<evidence type="ECO:0000313" key="7">
    <source>
        <dbReference type="Proteomes" id="UP001152799"/>
    </source>
</evidence>
<name>A0A9N9QL30_9CUCU</name>
<evidence type="ECO:0000256" key="2">
    <source>
        <dbReference type="ARBA" id="ARBA00023054"/>
    </source>
</evidence>
<feature type="coiled-coil region" evidence="4">
    <location>
        <begin position="104"/>
        <end position="131"/>
    </location>
</feature>
<accession>A0A9N9QL30</accession>
<feature type="coiled-coil region" evidence="4">
    <location>
        <begin position="506"/>
        <end position="559"/>
    </location>
</feature>
<feature type="coiled-coil region" evidence="4">
    <location>
        <begin position="337"/>
        <end position="364"/>
    </location>
</feature>
<dbReference type="AlphaFoldDB" id="A0A9N9QL30"/>
<evidence type="ECO:0000256" key="4">
    <source>
        <dbReference type="SAM" id="Coils"/>
    </source>
</evidence>
<protein>
    <recommendedName>
        <fullName evidence="5">CCDC113/CCDC96 coiled-coil domain-containing protein</fullName>
    </recommendedName>
</protein>